<dbReference type="AlphaFoldDB" id="A0A151R7C7"/>
<sequence length="82" mass="9480">MAGADQDIIVSDSDLESNPDYDQLQEAFIQIHKEAVKLDALNSKLKNKLSWYENALIKAEAEQELEDLKNEHDNLQNYFELQ</sequence>
<organism evidence="2 3">
    <name type="scientific">Cajanus cajan</name>
    <name type="common">Pigeon pea</name>
    <name type="synonym">Cajanus indicus</name>
    <dbReference type="NCBI Taxonomy" id="3821"/>
    <lineage>
        <taxon>Eukaryota</taxon>
        <taxon>Viridiplantae</taxon>
        <taxon>Streptophyta</taxon>
        <taxon>Embryophyta</taxon>
        <taxon>Tracheophyta</taxon>
        <taxon>Spermatophyta</taxon>
        <taxon>Magnoliopsida</taxon>
        <taxon>eudicotyledons</taxon>
        <taxon>Gunneridae</taxon>
        <taxon>Pentapetalae</taxon>
        <taxon>rosids</taxon>
        <taxon>fabids</taxon>
        <taxon>Fabales</taxon>
        <taxon>Fabaceae</taxon>
        <taxon>Papilionoideae</taxon>
        <taxon>50 kb inversion clade</taxon>
        <taxon>NPAAA clade</taxon>
        <taxon>indigoferoid/millettioid clade</taxon>
        <taxon>Phaseoleae</taxon>
        <taxon>Cajanus</taxon>
    </lineage>
</organism>
<name>A0A151R7C7_CAJCA</name>
<keyword evidence="3" id="KW-1185">Reference proteome</keyword>
<proteinExistence type="predicted"/>
<evidence type="ECO:0000313" key="3">
    <source>
        <dbReference type="Proteomes" id="UP000075243"/>
    </source>
</evidence>
<protein>
    <submittedName>
        <fullName evidence="2">Uncharacterized protein</fullName>
    </submittedName>
</protein>
<keyword evidence="1" id="KW-0175">Coiled coil</keyword>
<gene>
    <name evidence="2" type="ORF">KK1_040214</name>
</gene>
<evidence type="ECO:0000313" key="2">
    <source>
        <dbReference type="EMBL" id="KYP38528.1"/>
    </source>
</evidence>
<dbReference type="EMBL" id="KQ483993">
    <property type="protein sequence ID" value="KYP38528.1"/>
    <property type="molecule type" value="Genomic_DNA"/>
</dbReference>
<accession>A0A151R7C7</accession>
<dbReference type="Proteomes" id="UP000075243">
    <property type="component" value="Unassembled WGS sequence"/>
</dbReference>
<dbReference type="Gramene" id="C.cajan_38348.t">
    <property type="protein sequence ID" value="C.cajan_38348.t.cds1"/>
    <property type="gene ID" value="C.cajan_38348"/>
</dbReference>
<reference evidence="2" key="1">
    <citation type="journal article" date="2012" name="Nat. Biotechnol.">
        <title>Draft genome sequence of pigeonpea (Cajanus cajan), an orphan legume crop of resource-poor farmers.</title>
        <authorList>
            <person name="Varshney R.K."/>
            <person name="Chen W."/>
            <person name="Li Y."/>
            <person name="Bharti A.K."/>
            <person name="Saxena R.K."/>
            <person name="Schlueter J.A."/>
            <person name="Donoghue M.T."/>
            <person name="Azam S."/>
            <person name="Fan G."/>
            <person name="Whaley A.M."/>
            <person name="Farmer A.D."/>
            <person name="Sheridan J."/>
            <person name="Iwata A."/>
            <person name="Tuteja R."/>
            <person name="Penmetsa R.V."/>
            <person name="Wu W."/>
            <person name="Upadhyaya H.D."/>
            <person name="Yang S.P."/>
            <person name="Shah T."/>
            <person name="Saxena K.B."/>
            <person name="Michael T."/>
            <person name="McCombie W.R."/>
            <person name="Yang B."/>
            <person name="Zhang G."/>
            <person name="Yang H."/>
            <person name="Wang J."/>
            <person name="Spillane C."/>
            <person name="Cook D.R."/>
            <person name="May G.D."/>
            <person name="Xu X."/>
            <person name="Jackson S.A."/>
        </authorList>
    </citation>
    <scope>NUCLEOTIDE SEQUENCE [LARGE SCALE GENOMIC DNA]</scope>
</reference>
<feature type="coiled-coil region" evidence="1">
    <location>
        <begin position="42"/>
        <end position="78"/>
    </location>
</feature>
<evidence type="ECO:0000256" key="1">
    <source>
        <dbReference type="SAM" id="Coils"/>
    </source>
</evidence>